<accession>A0A1M5FTP0</accession>
<dbReference type="STRING" id="468056.SAMN05443549_101936"/>
<protein>
    <submittedName>
        <fullName evidence="1">Uncharacterized protein</fullName>
    </submittedName>
</protein>
<sequence>MNFKASIILINQDKKIINHYNNQTLAILTIILSLKELKTGIDSLKTSIGTKSYKKEKKLFKKSSRFDIFVN</sequence>
<keyword evidence="2" id="KW-1185">Reference proteome</keyword>
<gene>
    <name evidence="1" type="ORF">SAMN05443549_101936</name>
</gene>
<evidence type="ECO:0000313" key="2">
    <source>
        <dbReference type="Proteomes" id="UP000184516"/>
    </source>
</evidence>
<dbReference type="Proteomes" id="UP000184516">
    <property type="component" value="Unassembled WGS sequence"/>
</dbReference>
<organism evidence="1 2">
    <name type="scientific">Flavobacterium fluvii</name>
    <dbReference type="NCBI Taxonomy" id="468056"/>
    <lineage>
        <taxon>Bacteria</taxon>
        <taxon>Pseudomonadati</taxon>
        <taxon>Bacteroidota</taxon>
        <taxon>Flavobacteriia</taxon>
        <taxon>Flavobacteriales</taxon>
        <taxon>Flavobacteriaceae</taxon>
        <taxon>Flavobacterium</taxon>
    </lineage>
</organism>
<dbReference type="AlphaFoldDB" id="A0A1M5FTP0"/>
<name>A0A1M5FTP0_9FLAO</name>
<dbReference type="EMBL" id="FQWB01000001">
    <property type="protein sequence ID" value="SHF94836.1"/>
    <property type="molecule type" value="Genomic_DNA"/>
</dbReference>
<reference evidence="2" key="1">
    <citation type="submission" date="2016-11" db="EMBL/GenBank/DDBJ databases">
        <authorList>
            <person name="Varghese N."/>
            <person name="Submissions S."/>
        </authorList>
    </citation>
    <scope>NUCLEOTIDE SEQUENCE [LARGE SCALE GENOMIC DNA]</scope>
    <source>
        <strain evidence="2">DSM 19978</strain>
    </source>
</reference>
<proteinExistence type="predicted"/>
<evidence type="ECO:0000313" key="1">
    <source>
        <dbReference type="EMBL" id="SHF94836.1"/>
    </source>
</evidence>